<dbReference type="Proteomes" id="UP001157502">
    <property type="component" value="Chromosome 14"/>
</dbReference>
<gene>
    <name evidence="1" type="ORF">DPEC_G00171610</name>
</gene>
<proteinExistence type="predicted"/>
<comment type="caution">
    <text evidence="1">The sequence shown here is derived from an EMBL/GenBank/DDBJ whole genome shotgun (WGS) entry which is preliminary data.</text>
</comment>
<sequence length="66" mass="7663">MTPSLDNFPDDKDHRIVFYGKWIRTSSRWKCGPNTSDTMTGHYRGRPGKDETGADETHSRHSHMKE</sequence>
<keyword evidence="2" id="KW-1185">Reference proteome</keyword>
<reference evidence="1" key="1">
    <citation type="submission" date="2021-05" db="EMBL/GenBank/DDBJ databases">
        <authorList>
            <person name="Pan Q."/>
            <person name="Jouanno E."/>
            <person name="Zahm M."/>
            <person name="Klopp C."/>
            <person name="Cabau C."/>
            <person name="Louis A."/>
            <person name="Berthelot C."/>
            <person name="Parey E."/>
            <person name="Roest Crollius H."/>
            <person name="Montfort J."/>
            <person name="Robinson-Rechavi M."/>
            <person name="Bouchez O."/>
            <person name="Lampietro C."/>
            <person name="Lopez Roques C."/>
            <person name="Donnadieu C."/>
            <person name="Postlethwait J."/>
            <person name="Bobe J."/>
            <person name="Dillon D."/>
            <person name="Chandos A."/>
            <person name="von Hippel F."/>
            <person name="Guiguen Y."/>
        </authorList>
    </citation>
    <scope>NUCLEOTIDE SEQUENCE</scope>
    <source>
        <strain evidence="1">YG-Jan2019</strain>
    </source>
</reference>
<dbReference type="EMBL" id="CM055741">
    <property type="protein sequence ID" value="KAJ8001644.1"/>
    <property type="molecule type" value="Genomic_DNA"/>
</dbReference>
<protein>
    <submittedName>
        <fullName evidence="1">Uncharacterized protein</fullName>
    </submittedName>
</protein>
<organism evidence="1 2">
    <name type="scientific">Dallia pectoralis</name>
    <name type="common">Alaska blackfish</name>
    <dbReference type="NCBI Taxonomy" id="75939"/>
    <lineage>
        <taxon>Eukaryota</taxon>
        <taxon>Metazoa</taxon>
        <taxon>Chordata</taxon>
        <taxon>Craniata</taxon>
        <taxon>Vertebrata</taxon>
        <taxon>Euteleostomi</taxon>
        <taxon>Actinopterygii</taxon>
        <taxon>Neopterygii</taxon>
        <taxon>Teleostei</taxon>
        <taxon>Protacanthopterygii</taxon>
        <taxon>Esociformes</taxon>
        <taxon>Umbridae</taxon>
        <taxon>Dallia</taxon>
    </lineage>
</organism>
<evidence type="ECO:0000313" key="2">
    <source>
        <dbReference type="Proteomes" id="UP001157502"/>
    </source>
</evidence>
<accession>A0ACC2GDA7</accession>
<evidence type="ECO:0000313" key="1">
    <source>
        <dbReference type="EMBL" id="KAJ8001644.1"/>
    </source>
</evidence>
<name>A0ACC2GDA7_DALPE</name>